<protein>
    <submittedName>
        <fullName evidence="2">Uncharacterized protein</fullName>
    </submittedName>
</protein>
<keyword evidence="1" id="KW-0472">Membrane</keyword>
<accession>A0ABQ3XV22</accession>
<evidence type="ECO:0000256" key="1">
    <source>
        <dbReference type="SAM" id="Phobius"/>
    </source>
</evidence>
<sequence length="255" mass="28096">MAAMLLLRPVRAAIVAVAGMVVTLAQLNLPSKEFWAGQEVLQWISVAVVAAFLFYDALWSVNLAFRDRRIREYDADLRAAMSAAVALVVDTLGVRWDEVSVQYYRYRRFWFRPNRLVRVSGVRAGAIFAESEESFRPGVGLVGAAFQQRILLGAQWGDFVQSATRLGPVAWEQRDPIQRYGLSWGQLRRSAGPDGIVASPTFAPNGRADGCLVISGPMKAADLVTEPIGQIIDSLATSVDRIGPPPPGWWSAHER</sequence>
<feature type="transmembrane region" description="Helical" evidence="1">
    <location>
        <begin position="41"/>
        <end position="65"/>
    </location>
</feature>
<feature type="transmembrane region" description="Helical" evidence="1">
    <location>
        <begin position="12"/>
        <end position="29"/>
    </location>
</feature>
<comment type="caution">
    <text evidence="2">The sequence shown here is derived from an EMBL/GenBank/DDBJ whole genome shotgun (WGS) entry which is preliminary data.</text>
</comment>
<proteinExistence type="predicted"/>
<name>A0ABQ3XV22_9ACTN</name>
<keyword evidence="3" id="KW-1185">Reference proteome</keyword>
<organism evidence="2 3">
    <name type="scientific">Paractinoplanes deccanensis</name>
    <dbReference type="NCBI Taxonomy" id="113561"/>
    <lineage>
        <taxon>Bacteria</taxon>
        <taxon>Bacillati</taxon>
        <taxon>Actinomycetota</taxon>
        <taxon>Actinomycetes</taxon>
        <taxon>Micromonosporales</taxon>
        <taxon>Micromonosporaceae</taxon>
        <taxon>Paractinoplanes</taxon>
    </lineage>
</organism>
<keyword evidence="1" id="KW-1133">Transmembrane helix</keyword>
<evidence type="ECO:0000313" key="3">
    <source>
        <dbReference type="Proteomes" id="UP000609879"/>
    </source>
</evidence>
<evidence type="ECO:0000313" key="2">
    <source>
        <dbReference type="EMBL" id="GID71591.1"/>
    </source>
</evidence>
<dbReference type="Proteomes" id="UP000609879">
    <property type="component" value="Unassembled WGS sequence"/>
</dbReference>
<keyword evidence="1" id="KW-0812">Transmembrane</keyword>
<reference evidence="2 3" key="1">
    <citation type="submission" date="2021-01" db="EMBL/GenBank/DDBJ databases">
        <title>Whole genome shotgun sequence of Actinoplanes deccanensis NBRC 13994.</title>
        <authorList>
            <person name="Komaki H."/>
            <person name="Tamura T."/>
        </authorList>
    </citation>
    <scope>NUCLEOTIDE SEQUENCE [LARGE SCALE GENOMIC DNA]</scope>
    <source>
        <strain evidence="2 3">NBRC 13994</strain>
    </source>
</reference>
<dbReference type="EMBL" id="BOMI01000003">
    <property type="protein sequence ID" value="GID71591.1"/>
    <property type="molecule type" value="Genomic_DNA"/>
</dbReference>
<gene>
    <name evidence="2" type="ORF">Ade02nite_02320</name>
</gene>